<proteinExistence type="predicted"/>
<dbReference type="Proteomes" id="UP000768163">
    <property type="component" value="Unassembled WGS sequence"/>
</dbReference>
<evidence type="ECO:0000313" key="2">
    <source>
        <dbReference type="EMBL" id="NCS92102.1"/>
    </source>
</evidence>
<name>A0A8J7Z0C8_9ARCH</name>
<protein>
    <submittedName>
        <fullName evidence="1">Uncharacterized protein</fullName>
    </submittedName>
</protein>
<accession>A0A8J7Z0C8</accession>
<comment type="caution">
    <text evidence="1">The sequence shown here is derived from an EMBL/GenBank/DDBJ whole genome shotgun (WGS) entry which is preliminary data.</text>
</comment>
<dbReference type="EMBL" id="JAACQH010000186">
    <property type="protein sequence ID" value="NCS92102.1"/>
    <property type="molecule type" value="Genomic_DNA"/>
</dbReference>
<evidence type="ECO:0000313" key="3">
    <source>
        <dbReference type="Proteomes" id="UP000768163"/>
    </source>
</evidence>
<organism evidence="1 3">
    <name type="scientific">Candidatus Altarchaeum hamiconexum</name>
    <dbReference type="NCBI Taxonomy" id="1803513"/>
    <lineage>
        <taxon>Archaea</taxon>
        <taxon>Candidatus Altarchaeota</taxon>
        <taxon>Candidatus Altiarchaeia</taxon>
        <taxon>Candidatus Altarchaeales</taxon>
        <taxon>Candidatus Altarchaeaceae</taxon>
        <taxon>Candidatus Altarchaeum</taxon>
    </lineage>
</organism>
<dbReference type="AlphaFoldDB" id="A0A8J7Z0C8"/>
<dbReference type="EMBL" id="JAACVF010000203">
    <property type="protein sequence ID" value="NCN65695.1"/>
    <property type="molecule type" value="Genomic_DNA"/>
</dbReference>
<evidence type="ECO:0000313" key="1">
    <source>
        <dbReference type="EMBL" id="NCN65695.1"/>
    </source>
</evidence>
<reference evidence="1" key="1">
    <citation type="submission" date="2019-11" db="EMBL/GenBank/DDBJ databases">
        <title>Lipid analysis of CO2-rich subsurface aquifers suggests an autotrophy-based deep biosphere with lysolipids enriched in CPR bacteria.</title>
        <authorList>
            <person name="Probst A.J."/>
            <person name="Elling F.J."/>
            <person name="Castelle C.J."/>
            <person name="Zhu Q."/>
            <person name="Elvert M."/>
            <person name="Birarda G."/>
            <person name="Holman H.-Y."/>
            <person name="Lane K.R."/>
            <person name="Ladd B."/>
            <person name="Ryan M.C."/>
            <person name="Woyke T."/>
            <person name="Hinrichs K.-U."/>
            <person name="Banfield J.F."/>
        </authorList>
    </citation>
    <scope>NUCLEOTIDE SEQUENCE</scope>
    <source>
        <strain evidence="1">CG_2015-01_33_1645</strain>
        <strain evidence="2">CG_2015-04_33_537</strain>
    </source>
</reference>
<gene>
    <name evidence="2" type="ORF">GW779_06880</name>
    <name evidence="1" type="ORF">GW910_06545</name>
</gene>
<dbReference type="Proteomes" id="UP000738826">
    <property type="component" value="Unassembled WGS sequence"/>
</dbReference>
<sequence>MRNNNLSEGGCIRTERMWFKDNSNNSKMTLAREQAGNFYMCKRNKNLYVQKE</sequence>